<feature type="chain" id="PRO_5014908432" evidence="1">
    <location>
        <begin position="24"/>
        <end position="97"/>
    </location>
</feature>
<organism evidence="2">
    <name type="scientific">Anopheles braziliensis</name>
    <dbReference type="NCBI Taxonomy" id="58242"/>
    <lineage>
        <taxon>Eukaryota</taxon>
        <taxon>Metazoa</taxon>
        <taxon>Ecdysozoa</taxon>
        <taxon>Arthropoda</taxon>
        <taxon>Hexapoda</taxon>
        <taxon>Insecta</taxon>
        <taxon>Pterygota</taxon>
        <taxon>Neoptera</taxon>
        <taxon>Endopterygota</taxon>
        <taxon>Diptera</taxon>
        <taxon>Nematocera</taxon>
        <taxon>Culicoidea</taxon>
        <taxon>Culicidae</taxon>
        <taxon>Anophelinae</taxon>
        <taxon>Anopheles</taxon>
    </lineage>
</organism>
<feature type="signal peptide" evidence="1">
    <location>
        <begin position="1"/>
        <end position="23"/>
    </location>
</feature>
<proteinExistence type="predicted"/>
<evidence type="ECO:0000256" key="1">
    <source>
        <dbReference type="SAM" id="SignalP"/>
    </source>
</evidence>
<reference evidence="2" key="1">
    <citation type="submission" date="2018-01" db="EMBL/GenBank/DDBJ databases">
        <title>An insight into the sialome of Amazonian anophelines.</title>
        <authorList>
            <person name="Ribeiro J.M."/>
            <person name="Scarpassa V."/>
            <person name="Calvo E."/>
        </authorList>
    </citation>
    <scope>NUCLEOTIDE SEQUENCE</scope>
    <source>
        <tissue evidence="2">Salivary glands</tissue>
    </source>
</reference>
<protein>
    <submittedName>
        <fullName evidence="2">Putative secreted peptide</fullName>
    </submittedName>
</protein>
<keyword evidence="1" id="KW-0732">Signal</keyword>
<dbReference type="EMBL" id="GGFM01011047">
    <property type="protein sequence ID" value="MBW31798.1"/>
    <property type="molecule type" value="Transcribed_RNA"/>
</dbReference>
<evidence type="ECO:0000313" key="2">
    <source>
        <dbReference type="EMBL" id="MBW31798.1"/>
    </source>
</evidence>
<sequence length="97" mass="11359">MGFIVMLLHHSFLVFFSSSKIHGYRYCVYPMFERIIRNVMQRDRVFFPPFAIHVCLIEPRTEQTTANGHGHVDGGFRRWVLVVVVGHGKLREIRADD</sequence>
<name>A0A2M3ZTV3_9DIPT</name>
<accession>A0A2M3ZTV3</accession>
<dbReference type="AlphaFoldDB" id="A0A2M3ZTV3"/>